<dbReference type="CDD" id="cd18793">
    <property type="entry name" value="SF2_C_SNF"/>
    <property type="match status" value="1"/>
</dbReference>
<reference evidence="4 5" key="1">
    <citation type="submission" date="2017-02" db="EMBL/GenBank/DDBJ databases">
        <title>The first characterized phage against a member of the ecologically important #sphingomonads reveals high dissimilarity against all other known phages.</title>
        <authorList>
            <person name="Nielsen T.K."/>
            <person name="Carstens A.B."/>
            <person name="Kot W."/>
            <person name="Lametsch R."/>
            <person name="Neve H."/>
            <person name="Hansen L.H."/>
        </authorList>
    </citation>
    <scope>NUCLEOTIDE SEQUENCE [LARGE SCALE GENOMIC DNA]</scope>
</reference>
<dbReference type="SMART" id="SM00487">
    <property type="entry name" value="DEXDc"/>
    <property type="match status" value="1"/>
</dbReference>
<dbReference type="Proteomes" id="UP000223906">
    <property type="component" value="Segment"/>
</dbReference>
<dbReference type="PANTHER" id="PTHR45766:SF6">
    <property type="entry name" value="SWI_SNF-RELATED MATRIX-ASSOCIATED ACTIN-DEPENDENT REGULATOR OF CHROMATIN SUBFAMILY A-LIKE PROTEIN 1"/>
    <property type="match status" value="1"/>
</dbReference>
<evidence type="ECO:0000256" key="1">
    <source>
        <dbReference type="ARBA" id="ARBA00022801"/>
    </source>
</evidence>
<dbReference type="PROSITE" id="PS51192">
    <property type="entry name" value="HELICASE_ATP_BIND_1"/>
    <property type="match status" value="1"/>
</dbReference>
<dbReference type="Gene3D" id="3.40.50.10810">
    <property type="entry name" value="Tandem AAA-ATPase domain"/>
    <property type="match status" value="1"/>
</dbReference>
<dbReference type="InterPro" id="IPR014001">
    <property type="entry name" value="Helicase_ATP-bd"/>
</dbReference>
<accession>A0A1W6DX52</accession>
<feature type="domain" description="Helicase ATP-binding" evidence="3">
    <location>
        <begin position="106"/>
        <end position="285"/>
    </location>
</feature>
<dbReference type="InterPro" id="IPR001650">
    <property type="entry name" value="Helicase_C-like"/>
</dbReference>
<dbReference type="Pfam" id="PF00176">
    <property type="entry name" value="SNF2-rel_dom"/>
    <property type="match status" value="2"/>
</dbReference>
<dbReference type="SUPFAM" id="SSF52540">
    <property type="entry name" value="P-loop containing nucleoside triphosphate hydrolases"/>
    <property type="match status" value="2"/>
</dbReference>
<dbReference type="InterPro" id="IPR038718">
    <property type="entry name" value="SNF2-like_sf"/>
</dbReference>
<dbReference type="KEGG" id="vg:40076609"/>
<dbReference type="InterPro" id="IPR000330">
    <property type="entry name" value="SNF2_N"/>
</dbReference>
<dbReference type="RefSeq" id="YP_009600800.1">
    <property type="nucleotide sequence ID" value="NC_041927.1"/>
</dbReference>
<evidence type="ECO:0000259" key="3">
    <source>
        <dbReference type="PROSITE" id="PS51192"/>
    </source>
</evidence>
<keyword evidence="1" id="KW-0378">Hydrolase</keyword>
<dbReference type="GO" id="GO:0016787">
    <property type="term" value="F:hydrolase activity"/>
    <property type="evidence" value="ECO:0007669"/>
    <property type="project" value="UniProtKB-KW"/>
</dbReference>
<organism evidence="4 5">
    <name type="scientific">Sphingobium phage Lacusarx</name>
    <dbReference type="NCBI Taxonomy" id="1980139"/>
    <lineage>
        <taxon>Viruses</taxon>
        <taxon>Duplodnaviria</taxon>
        <taxon>Heunggongvirae</taxon>
        <taxon>Uroviricota</taxon>
        <taxon>Caudoviricetes</taxon>
        <taxon>Lacusarxvirus</taxon>
        <taxon>Lacusarxvirus lacusarx</taxon>
    </lineage>
</organism>
<proteinExistence type="predicted"/>
<evidence type="ECO:0000313" key="5">
    <source>
        <dbReference type="Proteomes" id="UP000223906"/>
    </source>
</evidence>
<dbReference type="Gene3D" id="3.40.50.300">
    <property type="entry name" value="P-loop containing nucleotide triphosphate hydrolases"/>
    <property type="match status" value="1"/>
</dbReference>
<dbReference type="PANTHER" id="PTHR45766">
    <property type="entry name" value="DNA ANNEALING HELICASE AND ENDONUCLEASE ZRANB3 FAMILY MEMBER"/>
    <property type="match status" value="1"/>
</dbReference>
<dbReference type="GO" id="GO:0005524">
    <property type="term" value="F:ATP binding"/>
    <property type="evidence" value="ECO:0007669"/>
    <property type="project" value="InterPro"/>
</dbReference>
<keyword evidence="5" id="KW-1185">Reference proteome</keyword>
<dbReference type="Pfam" id="PF00271">
    <property type="entry name" value="Helicase_C"/>
    <property type="match status" value="1"/>
</dbReference>
<protein>
    <submittedName>
        <fullName evidence="4">RNA polymerase-associated protein</fullName>
    </submittedName>
</protein>
<dbReference type="EMBL" id="KY629563">
    <property type="protein sequence ID" value="ARK07471.1"/>
    <property type="molecule type" value="Genomic_DNA"/>
</dbReference>
<dbReference type="GeneID" id="40076609"/>
<name>A0A1W6DX52_9CAUD</name>
<dbReference type="SMART" id="SM00490">
    <property type="entry name" value="HELICc"/>
    <property type="match status" value="1"/>
</dbReference>
<feature type="region of interest" description="Disordered" evidence="2">
    <location>
        <begin position="589"/>
        <end position="608"/>
    </location>
</feature>
<sequence>MIISKVGDRFVATCSKEDRDRLHDAGFKFDRLITRKWYCKDWRKAAVFLDELDDEAYWEVKDLLDKHEAELNASYSMFAEADIPRPHLVNHKGDVLDYLPYQKAGILYAAERYDTLIADSPGLGKTIQAIGLINYLGITSGVIVVPATLKLNWKKEMEKWLVDKSLRVAVCDGSKFPTADEADFVIINYDILQRNKDALWAEHWGILVCDEAQYMSNANSGRTKAVFGEYFFNRNTKRWQRKRIKVGRESVAGMIRAERRLMLTGTPMMKRPIDLWPIIREFDPEGLGINYDEFAIRYCDAFDNGFGLDVSGGSNLEELNELLRKAFMIRRLKSNVLKDLPPKTRQVIVLPPEGLKKKINTERDKFTTALAMLQAANAGVKFEPKKSLAEADPGVMLDAMTQILGDGFDSEHISELSAGEVEPGFAAFSEARHELALSKVPMAIEHIKRLVEAGEKVIVFAIHKDVVEGIREAFPSCARIVGGMGTKKVEADKLRFQGDKDKGIEPDPDCNVIICNLKAGGVGHTLTEATVVVFVEMWSVPGDMEQCEDRAHRIGLEHNVLVQYLVVEGTIDARTINTLINRIAMIQKGVDGAPPPSSNDNERQKEAA</sequence>
<evidence type="ECO:0000313" key="4">
    <source>
        <dbReference type="EMBL" id="ARK07471.1"/>
    </source>
</evidence>
<dbReference type="OrthoDB" id="2514at10239"/>
<dbReference type="GO" id="GO:0006281">
    <property type="term" value="P:DNA repair"/>
    <property type="evidence" value="ECO:0007669"/>
    <property type="project" value="TreeGrafter"/>
</dbReference>
<dbReference type="GO" id="GO:0031297">
    <property type="term" value="P:replication fork processing"/>
    <property type="evidence" value="ECO:0007669"/>
    <property type="project" value="TreeGrafter"/>
</dbReference>
<gene>
    <name evidence="4" type="primary">rapA</name>
    <name evidence="4" type="ORF">LAV_00071</name>
</gene>
<evidence type="ECO:0000256" key="2">
    <source>
        <dbReference type="SAM" id="MobiDB-lite"/>
    </source>
</evidence>
<dbReference type="InterPro" id="IPR027417">
    <property type="entry name" value="P-loop_NTPase"/>
</dbReference>
<dbReference type="InterPro" id="IPR049730">
    <property type="entry name" value="SNF2/RAD54-like_C"/>
</dbReference>